<dbReference type="GO" id="GO:0005634">
    <property type="term" value="C:nucleus"/>
    <property type="evidence" value="ECO:0007669"/>
    <property type="project" value="TreeGrafter"/>
</dbReference>
<dbReference type="GO" id="GO:0007141">
    <property type="term" value="P:male meiosis I"/>
    <property type="evidence" value="ECO:0007669"/>
    <property type="project" value="TreeGrafter"/>
</dbReference>
<name>A0A663F7R6_AQUCH</name>
<evidence type="ECO:0000313" key="2">
    <source>
        <dbReference type="Ensembl" id="ENSACCP00020020148.1"/>
    </source>
</evidence>
<dbReference type="PANTHER" id="PTHR33861">
    <property type="entry name" value="PROTEIN CBG18333"/>
    <property type="match status" value="1"/>
</dbReference>
<reference evidence="2" key="2">
    <citation type="submission" date="2025-09" db="UniProtKB">
        <authorList>
            <consortium name="Ensembl"/>
        </authorList>
    </citation>
    <scope>IDENTIFICATION</scope>
</reference>
<evidence type="ECO:0000313" key="3">
    <source>
        <dbReference type="Proteomes" id="UP000472275"/>
    </source>
</evidence>
<organism evidence="2 3">
    <name type="scientific">Aquila chrysaetos chrysaetos</name>
    <dbReference type="NCBI Taxonomy" id="223781"/>
    <lineage>
        <taxon>Eukaryota</taxon>
        <taxon>Metazoa</taxon>
        <taxon>Chordata</taxon>
        <taxon>Craniata</taxon>
        <taxon>Vertebrata</taxon>
        <taxon>Euteleostomi</taxon>
        <taxon>Archelosauria</taxon>
        <taxon>Archosauria</taxon>
        <taxon>Dinosauria</taxon>
        <taxon>Saurischia</taxon>
        <taxon>Theropoda</taxon>
        <taxon>Coelurosauria</taxon>
        <taxon>Aves</taxon>
        <taxon>Neognathae</taxon>
        <taxon>Neoaves</taxon>
        <taxon>Telluraves</taxon>
        <taxon>Accipitrimorphae</taxon>
        <taxon>Accipitriformes</taxon>
        <taxon>Accipitridae</taxon>
        <taxon>Accipitrinae</taxon>
        <taxon>Aquila</taxon>
    </lineage>
</organism>
<evidence type="ECO:0000256" key="1">
    <source>
        <dbReference type="SAM" id="MobiDB-lite"/>
    </source>
</evidence>
<evidence type="ECO:0008006" key="4">
    <source>
        <dbReference type="Google" id="ProtNLM"/>
    </source>
</evidence>
<feature type="compositionally biased region" description="Basic and acidic residues" evidence="1">
    <location>
        <begin position="271"/>
        <end position="297"/>
    </location>
</feature>
<dbReference type="Pfam" id="PF15189">
    <property type="entry name" value="MEIOC"/>
    <property type="match status" value="1"/>
</dbReference>
<dbReference type="InterPro" id="IPR027963">
    <property type="entry name" value="MEIOC"/>
</dbReference>
<dbReference type="GO" id="GO:0005737">
    <property type="term" value="C:cytoplasm"/>
    <property type="evidence" value="ECO:0007669"/>
    <property type="project" value="TreeGrafter"/>
</dbReference>
<sequence>MSDFKQNPSFPPFNHHLFSSANNFSFPPSPFPFSELVDLFHYDDFNHLNPFINDLFCGEIAAPYFAFPTPFNKYRPPRNRSGPANELHIQLEECYEQWRALEKERKKTEADLARNFPGKRISSSNNTPVSRLPANPSRVDRLIVDQLREQARVLTLIGKMERLRGTPVHGNISTTLEHHMEAIHVTQARRKDEIINAANPQRQGAPRYNNEKDVLALAAAIRELAASTRKARTALWCALQMTLPKNASSGPVKQEVVERALQELCPPNRSTQEKSSMEHENKGSKKEKLEEPMRILE</sequence>
<dbReference type="AlphaFoldDB" id="A0A663F7R6"/>
<dbReference type="GO" id="GO:0048255">
    <property type="term" value="P:mRNA stabilization"/>
    <property type="evidence" value="ECO:0007669"/>
    <property type="project" value="TreeGrafter"/>
</dbReference>
<protein>
    <recommendedName>
        <fullName evidence="4">MEIOC protein</fullName>
    </recommendedName>
</protein>
<dbReference type="GO" id="GO:0007144">
    <property type="term" value="P:female meiosis I"/>
    <property type="evidence" value="ECO:0007669"/>
    <property type="project" value="TreeGrafter"/>
</dbReference>
<proteinExistence type="predicted"/>
<dbReference type="GeneTree" id="ENSGT00940000168031"/>
<dbReference type="PANTHER" id="PTHR33861:SF4">
    <property type="entry name" value="MEIOSIS-SPECIFIC COILED-COIL DOMAIN-CONTAINING PROTEIN MEIOC"/>
    <property type="match status" value="1"/>
</dbReference>
<dbReference type="InParanoid" id="A0A663F7R6"/>
<dbReference type="Ensembl" id="ENSACCT00020021024.1">
    <property type="protein sequence ID" value="ENSACCP00020020148.1"/>
    <property type="gene ID" value="ENSACCG00020013855.1"/>
</dbReference>
<dbReference type="Proteomes" id="UP000472275">
    <property type="component" value="Chromosome 3"/>
</dbReference>
<feature type="region of interest" description="Disordered" evidence="1">
    <location>
        <begin position="263"/>
        <end position="297"/>
    </location>
</feature>
<reference evidence="2" key="1">
    <citation type="submission" date="2025-08" db="UniProtKB">
        <authorList>
            <consortium name="Ensembl"/>
        </authorList>
    </citation>
    <scope>IDENTIFICATION</scope>
</reference>
<keyword evidence="3" id="KW-1185">Reference proteome</keyword>
<accession>A0A663F7R6</accession>